<protein>
    <recommendedName>
        <fullName evidence="2">Transposase</fullName>
    </recommendedName>
</protein>
<gene>
    <name evidence="1" type="ORF">MNBD_GAMMA19-1657</name>
</gene>
<evidence type="ECO:0008006" key="2">
    <source>
        <dbReference type="Google" id="ProtNLM"/>
    </source>
</evidence>
<reference evidence="1" key="1">
    <citation type="submission" date="2018-06" db="EMBL/GenBank/DDBJ databases">
        <authorList>
            <person name="Zhirakovskaya E."/>
        </authorList>
    </citation>
    <scope>NUCLEOTIDE SEQUENCE</scope>
</reference>
<accession>A0A3B1AAK7</accession>
<dbReference type="EMBL" id="UOFV01000148">
    <property type="protein sequence ID" value="VAW98630.1"/>
    <property type="molecule type" value="Genomic_DNA"/>
</dbReference>
<organism evidence="1">
    <name type="scientific">hydrothermal vent metagenome</name>
    <dbReference type="NCBI Taxonomy" id="652676"/>
    <lineage>
        <taxon>unclassified sequences</taxon>
        <taxon>metagenomes</taxon>
        <taxon>ecological metagenomes</taxon>
    </lineage>
</organism>
<sequence length="103" mass="11900">MPFAGNPHETMPKGLPFKLTDYIELVDLSGRIIREDKKGFIDPALSPILQRLNIEPEHWVYLINHFESKFKSFIGTAYKLKQVCQSLGYQRIPGIRGCETYFP</sequence>
<name>A0A3B1AAK7_9ZZZZ</name>
<evidence type="ECO:0000313" key="1">
    <source>
        <dbReference type="EMBL" id="VAW98630.1"/>
    </source>
</evidence>
<proteinExistence type="predicted"/>
<dbReference type="AlphaFoldDB" id="A0A3B1AAK7"/>